<proteinExistence type="predicted"/>
<organism evidence="1 2">
    <name type="scientific">Nitrosopumilus zosterae</name>
    <dbReference type="NCBI Taxonomy" id="718286"/>
    <lineage>
        <taxon>Archaea</taxon>
        <taxon>Nitrososphaerota</taxon>
        <taxon>Nitrososphaeria</taxon>
        <taxon>Nitrosopumilales</taxon>
        <taxon>Nitrosopumilaceae</taxon>
        <taxon>Nitrosopumilus</taxon>
    </lineage>
</organism>
<protein>
    <submittedName>
        <fullName evidence="1">Uncharacterized protein</fullName>
    </submittedName>
</protein>
<comment type="caution">
    <text evidence="1">The sequence shown here is derived from an EMBL/GenBank/DDBJ whole genome shotgun (WGS) entry which is preliminary data.</text>
</comment>
<accession>A0A2S2KRX2</accession>
<dbReference type="Proteomes" id="UP000245829">
    <property type="component" value="Unassembled WGS sequence"/>
</dbReference>
<dbReference type="EMBL" id="BGKI01000004">
    <property type="protein sequence ID" value="GBH34198.1"/>
    <property type="molecule type" value="Genomic_DNA"/>
</dbReference>
<evidence type="ECO:0000313" key="1">
    <source>
        <dbReference type="EMBL" id="GBH34198.1"/>
    </source>
</evidence>
<name>A0A2S2KRX2_9ARCH</name>
<keyword evidence="2" id="KW-1185">Reference proteome</keyword>
<dbReference type="AlphaFoldDB" id="A0A2S2KRX2"/>
<reference evidence="1 2" key="1">
    <citation type="submission" date="2018-05" db="EMBL/GenBank/DDBJ databases">
        <title>genome sequencing of Nitrosopumilus sp. NM25.</title>
        <authorList>
            <person name="Mori K."/>
            <person name="Nakagawa T."/>
        </authorList>
    </citation>
    <scope>NUCLEOTIDE SEQUENCE [LARGE SCALE GENOMIC DNA]</scope>
    <source>
        <strain evidence="1 2">NM25</strain>
    </source>
</reference>
<gene>
    <name evidence="1" type="ORF">NZNM25_09890</name>
</gene>
<sequence>MVIVYTYPELFGLPRPYSKIGEYDGAVSETALMINEQCLNKDQFSDYPFTKTSNGHYYIDNVICERINVEQGGCLEPFSKGFPDETCQNRVTFDQPYGETGPYFNKEFCNHVKFWEPALTDTVENKRVNSEWLHICTIRGLIADTPLHDISQIMNYQGKNCNVYRFGSVDCFAISFDKCIPAKIENTHFTVEGDPITVIAMIKSDSCSIDVFHDATQDRFGKQEITKYSCPEIKLDDNYLHMVSCVDEFDEGEYGFIIRK</sequence>
<evidence type="ECO:0000313" key="2">
    <source>
        <dbReference type="Proteomes" id="UP000245829"/>
    </source>
</evidence>